<comment type="subunit">
    <text evidence="2">Heterotetramer consisting of two non-identical subunits: a beta subunit (TrpG) and a large alpha subunit (TrpE).</text>
</comment>
<accession>A0A1I7GXP2</accession>
<organism evidence="11 12">
    <name type="scientific">Eubacterium pyruvativorans</name>
    <dbReference type="NCBI Taxonomy" id="155865"/>
    <lineage>
        <taxon>Bacteria</taxon>
        <taxon>Bacillati</taxon>
        <taxon>Bacillota</taxon>
        <taxon>Clostridia</taxon>
        <taxon>Eubacteriales</taxon>
        <taxon>Eubacteriaceae</taxon>
        <taxon>Eubacterium</taxon>
    </lineage>
</organism>
<comment type="cofactor">
    <cofactor evidence="1">
        <name>Mg(2+)</name>
        <dbReference type="ChEBI" id="CHEBI:18420"/>
    </cofactor>
</comment>
<evidence type="ECO:0000256" key="5">
    <source>
        <dbReference type="ARBA" id="ARBA00022842"/>
    </source>
</evidence>
<keyword evidence="6" id="KW-0456">Lyase</keyword>
<dbReference type="SUPFAM" id="SSF56322">
    <property type="entry name" value="ADC synthase"/>
    <property type="match status" value="1"/>
</dbReference>
<evidence type="ECO:0000313" key="12">
    <source>
        <dbReference type="Proteomes" id="UP000198817"/>
    </source>
</evidence>
<comment type="function">
    <text evidence="7">Part of a heterotetrameric complex that catalyzes the two-step biosynthesis of anthranilate, an intermediate in the biosynthesis of L-tryptophan. In the first step, the glutamine-binding beta subunit (TrpG) of anthranilate synthase (AS) provides the glutamine amidotransferase activity which generates ammonia as a substrate that, along with chorismate, is used in the second step, catalyzed by the large alpha subunit of AS (TrpE) to produce anthranilate. In the absence of TrpG, TrpE can synthesize anthranilate directly from chorismate and high concentrations of ammonia.</text>
</comment>
<evidence type="ECO:0000256" key="1">
    <source>
        <dbReference type="ARBA" id="ARBA00001946"/>
    </source>
</evidence>
<dbReference type="Proteomes" id="UP000198817">
    <property type="component" value="Unassembled WGS sequence"/>
</dbReference>
<dbReference type="InterPro" id="IPR006805">
    <property type="entry name" value="Anth_synth_I_N"/>
</dbReference>
<keyword evidence="4" id="KW-0479">Metal-binding</keyword>
<dbReference type="EMBL" id="FPBT01000010">
    <property type="protein sequence ID" value="SFU53217.1"/>
    <property type="molecule type" value="Genomic_DNA"/>
</dbReference>
<dbReference type="InterPro" id="IPR015890">
    <property type="entry name" value="Chorismate_C"/>
</dbReference>
<evidence type="ECO:0000313" key="11">
    <source>
        <dbReference type="EMBL" id="SFU53217.1"/>
    </source>
</evidence>
<reference evidence="11 12" key="1">
    <citation type="submission" date="2016-10" db="EMBL/GenBank/DDBJ databases">
        <authorList>
            <person name="de Groot N.N."/>
        </authorList>
    </citation>
    <scope>NUCLEOTIDE SEQUENCE [LARGE SCALE GENOMIC DNA]</scope>
    <source>
        <strain evidence="11 12">KHGC13</strain>
    </source>
</reference>
<dbReference type="GO" id="GO:0004049">
    <property type="term" value="F:anthranilate synthase activity"/>
    <property type="evidence" value="ECO:0007669"/>
    <property type="project" value="UniProtKB-EC"/>
</dbReference>
<feature type="domain" description="Chorismate-utilising enzyme C-terminal" evidence="9">
    <location>
        <begin position="324"/>
        <end position="577"/>
    </location>
</feature>
<dbReference type="PANTHER" id="PTHR11236">
    <property type="entry name" value="AMINOBENZOATE/ANTHRANILATE SYNTHASE"/>
    <property type="match status" value="1"/>
</dbReference>
<keyword evidence="5" id="KW-0460">Magnesium</keyword>
<evidence type="ECO:0000256" key="8">
    <source>
        <dbReference type="ARBA" id="ARBA00047683"/>
    </source>
</evidence>
<sequence length="593" mass="66449">MLLQRACGGEMQAEIQAVEYGSLRARRKAPGDPCRVFRDVKAYVSCQEYVGIPQRAQPAKQGGIADDRIHSSLTDPERICQGLFLSAAPAPPDCAGVFQKGDRLMKITPSQEEIRRLAGIGEYDVAPVMGEILSDVATPVQVMRILMNVSAHCFMLESAEDNEQWGRYSFLGFEPKRALCCADGTLKIDDVTIEQADPRKYIRQILQKNRAPKIPGMPPFTGGLVGYFSYDYLKYSEPTLRLDAEDTEGFQDVDLMLFDRVICFDNYRQKILLIVNMPLGEDLKASYNKAVLEIRHLRELILTGTPKKDISGRMTSEIRPFFTREQYCEMVEKAKHGIREGDIFQIVLSNRLEADFQGSLFPAYRVLRTLNPSPYMLYFSGSDMEVAGSSPETLVKLQDGTLHTFPLAGTRPRGKTKEEDDRLEKELLEDPKELAEHNMLVDLGRNDIGKLSRFGTVEVERYHTIQKYSHVMHIGSTIRGEIRDDRDALDAIDAVLPAGTLSGAPKLRACQMINDLEQNKRGIYGGAIGYIDFTGNLDCCIAIRIAYKKNNKVFIRSGAGIVSDSVPEKEYQECLNKAAAVVTALKEAEEEEE</sequence>
<dbReference type="InterPro" id="IPR005801">
    <property type="entry name" value="ADC_synthase"/>
</dbReference>
<dbReference type="PANTHER" id="PTHR11236:SF48">
    <property type="entry name" value="ISOCHORISMATE SYNTHASE MENF"/>
    <property type="match status" value="1"/>
</dbReference>
<dbReference type="GO" id="GO:0000162">
    <property type="term" value="P:L-tryptophan biosynthetic process"/>
    <property type="evidence" value="ECO:0007669"/>
    <property type="project" value="TreeGrafter"/>
</dbReference>
<dbReference type="Pfam" id="PF00425">
    <property type="entry name" value="Chorismate_bind"/>
    <property type="match status" value="1"/>
</dbReference>
<dbReference type="InterPro" id="IPR019999">
    <property type="entry name" value="Anth_synth_I-like"/>
</dbReference>
<evidence type="ECO:0000256" key="7">
    <source>
        <dbReference type="ARBA" id="ARBA00025634"/>
    </source>
</evidence>
<protein>
    <recommendedName>
        <fullName evidence="3">Anthranilate synthase component 1</fullName>
    </recommendedName>
</protein>
<dbReference type="Pfam" id="PF04715">
    <property type="entry name" value="Anth_synt_I_N"/>
    <property type="match status" value="1"/>
</dbReference>
<evidence type="ECO:0000256" key="3">
    <source>
        <dbReference type="ARBA" id="ARBA00020653"/>
    </source>
</evidence>
<name>A0A1I7GXP2_9FIRM</name>
<dbReference type="PRINTS" id="PR00095">
    <property type="entry name" value="ANTSNTHASEI"/>
</dbReference>
<dbReference type="AlphaFoldDB" id="A0A1I7GXP2"/>
<gene>
    <name evidence="11" type="ORF">SAMN05216508_1105</name>
</gene>
<feature type="domain" description="Anthranilate synthase component I N-terminal" evidence="10">
    <location>
        <begin position="135"/>
        <end position="272"/>
    </location>
</feature>
<evidence type="ECO:0000256" key="4">
    <source>
        <dbReference type="ARBA" id="ARBA00022723"/>
    </source>
</evidence>
<proteinExistence type="predicted"/>
<evidence type="ECO:0000259" key="10">
    <source>
        <dbReference type="Pfam" id="PF04715"/>
    </source>
</evidence>
<comment type="catalytic activity">
    <reaction evidence="8">
        <text>chorismate + L-glutamine = anthranilate + pyruvate + L-glutamate + H(+)</text>
        <dbReference type="Rhea" id="RHEA:21732"/>
        <dbReference type="ChEBI" id="CHEBI:15361"/>
        <dbReference type="ChEBI" id="CHEBI:15378"/>
        <dbReference type="ChEBI" id="CHEBI:16567"/>
        <dbReference type="ChEBI" id="CHEBI:29748"/>
        <dbReference type="ChEBI" id="CHEBI:29985"/>
        <dbReference type="ChEBI" id="CHEBI:58359"/>
        <dbReference type="EC" id="4.1.3.27"/>
    </reaction>
</comment>
<evidence type="ECO:0000259" key="9">
    <source>
        <dbReference type="Pfam" id="PF00425"/>
    </source>
</evidence>
<evidence type="ECO:0000256" key="6">
    <source>
        <dbReference type="ARBA" id="ARBA00023239"/>
    </source>
</evidence>
<dbReference type="Gene3D" id="3.60.120.10">
    <property type="entry name" value="Anthranilate synthase"/>
    <property type="match status" value="1"/>
</dbReference>
<keyword evidence="12" id="KW-1185">Reference proteome</keyword>
<dbReference type="GO" id="GO:0046872">
    <property type="term" value="F:metal ion binding"/>
    <property type="evidence" value="ECO:0007669"/>
    <property type="project" value="UniProtKB-KW"/>
</dbReference>
<evidence type="ECO:0000256" key="2">
    <source>
        <dbReference type="ARBA" id="ARBA00011575"/>
    </source>
</evidence>
<dbReference type="STRING" id="155865.SAMN05216515_11147"/>